<sequence>METLRSYLETMFLNLPNTPQVQRAKNELWQMMEDKYTELKEEGKSENEAIGIVISEFGNLDELADDLGIGGFMNQGDMPMGRQLSMDEAGRFLKEKSRHAYMIALGVLLCIISPCGTIFGNAADDLSPDSFPAFGLIGTILLFVLVAIAVGLFIYSGTLSSHWNYLKRESCRTNYATTQFVHQQKETFKTTYALMLTLGVILCILSFVPPIILDWISEFSGNYFLDEISGSFFLIFVAIGVFMLVYASAKMGSYNDLLNLNRRDTVGGSYTTSQEENVQYEDKTVAAIMSVYWPTVTCLYLIWSFLSFDWGITWIIWVIAAIIHTLIKNLLGKQQ</sequence>
<evidence type="ECO:0000313" key="2">
    <source>
        <dbReference type="EMBL" id="HIR70604.1"/>
    </source>
</evidence>
<keyword evidence="1" id="KW-0472">Membrane</keyword>
<dbReference type="NCBIfam" id="NF038403">
    <property type="entry name" value="perm_prefix_1"/>
    <property type="match status" value="1"/>
</dbReference>
<reference evidence="2" key="2">
    <citation type="journal article" date="2021" name="PeerJ">
        <title>Extensive microbial diversity within the chicken gut microbiome revealed by metagenomics and culture.</title>
        <authorList>
            <person name="Gilroy R."/>
            <person name="Ravi A."/>
            <person name="Getino M."/>
            <person name="Pursley I."/>
            <person name="Horton D.L."/>
            <person name="Alikhan N.F."/>
            <person name="Baker D."/>
            <person name="Gharbi K."/>
            <person name="Hall N."/>
            <person name="Watson M."/>
            <person name="Adriaenssens E.M."/>
            <person name="Foster-Nyarko E."/>
            <person name="Jarju S."/>
            <person name="Secka A."/>
            <person name="Antonio M."/>
            <person name="Oren A."/>
            <person name="Chaudhuri R.R."/>
            <person name="La Ragione R."/>
            <person name="Hildebrand F."/>
            <person name="Pallen M.J."/>
        </authorList>
    </citation>
    <scope>NUCLEOTIDE SEQUENCE</scope>
    <source>
        <strain evidence="2">ChiSjej5B23-6657</strain>
    </source>
</reference>
<gene>
    <name evidence="2" type="ORF">IAA55_04920</name>
</gene>
<protein>
    <recommendedName>
        <fullName evidence="4">XRE family transcriptional regulator</fullName>
    </recommendedName>
</protein>
<feature type="transmembrane region" description="Helical" evidence="1">
    <location>
        <begin position="192"/>
        <end position="216"/>
    </location>
</feature>
<reference evidence="2" key="1">
    <citation type="submission" date="2020-10" db="EMBL/GenBank/DDBJ databases">
        <authorList>
            <person name="Gilroy R."/>
        </authorList>
    </citation>
    <scope>NUCLEOTIDE SEQUENCE</scope>
    <source>
        <strain evidence="2">ChiSjej5B23-6657</strain>
    </source>
</reference>
<keyword evidence="1" id="KW-0812">Transmembrane</keyword>
<dbReference type="InterPro" id="IPR047928">
    <property type="entry name" value="Perm_prefix_1"/>
</dbReference>
<evidence type="ECO:0000256" key="1">
    <source>
        <dbReference type="SAM" id="Phobius"/>
    </source>
</evidence>
<feature type="transmembrane region" description="Helical" evidence="1">
    <location>
        <begin position="312"/>
        <end position="331"/>
    </location>
</feature>
<feature type="transmembrane region" description="Helical" evidence="1">
    <location>
        <begin position="285"/>
        <end position="306"/>
    </location>
</feature>
<dbReference type="AlphaFoldDB" id="A0A9D1E9K8"/>
<keyword evidence="1" id="KW-1133">Transmembrane helix</keyword>
<feature type="transmembrane region" description="Helical" evidence="1">
    <location>
        <begin position="131"/>
        <end position="155"/>
    </location>
</feature>
<evidence type="ECO:0008006" key="4">
    <source>
        <dbReference type="Google" id="ProtNLM"/>
    </source>
</evidence>
<name>A0A9D1E9K8_9FIRM</name>
<feature type="transmembrane region" description="Helical" evidence="1">
    <location>
        <begin position="228"/>
        <end position="247"/>
    </location>
</feature>
<organism evidence="2 3">
    <name type="scientific">Candidatus Pullilachnospira gallistercoris</name>
    <dbReference type="NCBI Taxonomy" id="2840911"/>
    <lineage>
        <taxon>Bacteria</taxon>
        <taxon>Bacillati</taxon>
        <taxon>Bacillota</taxon>
        <taxon>Clostridia</taxon>
        <taxon>Lachnospirales</taxon>
        <taxon>Lachnospiraceae</taxon>
        <taxon>Lachnospiraceae incertae sedis</taxon>
        <taxon>Candidatus Pullilachnospira</taxon>
    </lineage>
</organism>
<accession>A0A9D1E9K8</accession>
<proteinExistence type="predicted"/>
<evidence type="ECO:0000313" key="3">
    <source>
        <dbReference type="Proteomes" id="UP000823912"/>
    </source>
</evidence>
<dbReference type="Proteomes" id="UP000823912">
    <property type="component" value="Unassembled WGS sequence"/>
</dbReference>
<feature type="transmembrane region" description="Helical" evidence="1">
    <location>
        <begin position="100"/>
        <end position="119"/>
    </location>
</feature>
<comment type="caution">
    <text evidence="2">The sequence shown here is derived from an EMBL/GenBank/DDBJ whole genome shotgun (WGS) entry which is preliminary data.</text>
</comment>
<dbReference type="EMBL" id="DVHM01000082">
    <property type="protein sequence ID" value="HIR70604.1"/>
    <property type="molecule type" value="Genomic_DNA"/>
</dbReference>